<name>A0AAV4CLP8_9GAST</name>
<reference evidence="2 3" key="1">
    <citation type="journal article" date="2021" name="Elife">
        <title>Chloroplast acquisition without the gene transfer in kleptoplastic sea slugs, Plakobranchus ocellatus.</title>
        <authorList>
            <person name="Maeda T."/>
            <person name="Takahashi S."/>
            <person name="Yoshida T."/>
            <person name="Shimamura S."/>
            <person name="Takaki Y."/>
            <person name="Nagai Y."/>
            <person name="Toyoda A."/>
            <person name="Suzuki Y."/>
            <person name="Arimoto A."/>
            <person name="Ishii H."/>
            <person name="Satoh N."/>
            <person name="Nishiyama T."/>
            <person name="Hasebe M."/>
            <person name="Maruyama T."/>
            <person name="Minagawa J."/>
            <person name="Obokata J."/>
            <person name="Shigenobu S."/>
        </authorList>
    </citation>
    <scope>NUCLEOTIDE SEQUENCE [LARGE SCALE GENOMIC DNA]</scope>
</reference>
<sequence length="88" mass="9834">MVISGFQALRQARMASDGARTRNRRVPADLREDSLSTVIRRPQGDRTGQKNLKESFFIHNKVISGFEALRQARAPVARLEPATEGSLQ</sequence>
<evidence type="ECO:0000256" key="1">
    <source>
        <dbReference type="SAM" id="MobiDB-lite"/>
    </source>
</evidence>
<comment type="caution">
    <text evidence="2">The sequence shown here is derived from an EMBL/GenBank/DDBJ whole genome shotgun (WGS) entry which is preliminary data.</text>
</comment>
<protein>
    <submittedName>
        <fullName evidence="2">Uncharacterized protein</fullName>
    </submittedName>
</protein>
<proteinExistence type="predicted"/>
<evidence type="ECO:0000313" key="3">
    <source>
        <dbReference type="Proteomes" id="UP000735302"/>
    </source>
</evidence>
<dbReference type="EMBL" id="BLXT01006630">
    <property type="protein sequence ID" value="GFO32462.1"/>
    <property type="molecule type" value="Genomic_DNA"/>
</dbReference>
<evidence type="ECO:0000313" key="2">
    <source>
        <dbReference type="EMBL" id="GFO32462.1"/>
    </source>
</evidence>
<keyword evidence="3" id="KW-1185">Reference proteome</keyword>
<accession>A0AAV4CLP8</accession>
<gene>
    <name evidence="2" type="ORF">PoB_005896700</name>
</gene>
<dbReference type="AlphaFoldDB" id="A0AAV4CLP8"/>
<organism evidence="2 3">
    <name type="scientific">Plakobranchus ocellatus</name>
    <dbReference type="NCBI Taxonomy" id="259542"/>
    <lineage>
        <taxon>Eukaryota</taxon>
        <taxon>Metazoa</taxon>
        <taxon>Spiralia</taxon>
        <taxon>Lophotrochozoa</taxon>
        <taxon>Mollusca</taxon>
        <taxon>Gastropoda</taxon>
        <taxon>Heterobranchia</taxon>
        <taxon>Euthyneura</taxon>
        <taxon>Panpulmonata</taxon>
        <taxon>Sacoglossa</taxon>
        <taxon>Placobranchoidea</taxon>
        <taxon>Plakobranchidae</taxon>
        <taxon>Plakobranchus</taxon>
    </lineage>
</organism>
<feature type="region of interest" description="Disordered" evidence="1">
    <location>
        <begin position="13"/>
        <end position="50"/>
    </location>
</feature>
<dbReference type="Proteomes" id="UP000735302">
    <property type="component" value="Unassembled WGS sequence"/>
</dbReference>